<dbReference type="OrthoDB" id="9815559at2"/>
<dbReference type="InterPro" id="IPR004528">
    <property type="entry name" value="KdsB"/>
</dbReference>
<dbReference type="EC" id="2.7.7.38" evidence="5"/>
<accession>A0A2K9LQK4</accession>
<evidence type="ECO:0000313" key="6">
    <source>
        <dbReference type="EMBL" id="AUM14616.1"/>
    </source>
</evidence>
<keyword evidence="7" id="KW-1185">Reference proteome</keyword>
<evidence type="ECO:0000256" key="1">
    <source>
        <dbReference type="ARBA" id="ARBA00004370"/>
    </source>
</evidence>
<comment type="function">
    <text evidence="5">Activates KDO (a required 8-carbon sugar) for incorporation into bacterial lipopolysaccharide in Gram-negative bacteria.</text>
</comment>
<reference evidence="7" key="1">
    <citation type="submission" date="2017-08" db="EMBL/GenBank/DDBJ databases">
        <title>Direct submision.</title>
        <authorList>
            <person name="Kim S.-J."/>
            <person name="Rhee S.-K."/>
        </authorList>
    </citation>
    <scope>NUCLEOTIDE SEQUENCE [LARGE SCALE GENOMIC DNA]</scope>
    <source>
        <strain evidence="7">GI5</strain>
    </source>
</reference>
<dbReference type="NCBIfam" id="NF003950">
    <property type="entry name" value="PRK05450.1-3"/>
    <property type="match status" value="1"/>
</dbReference>
<evidence type="ECO:0000256" key="4">
    <source>
        <dbReference type="ARBA" id="ARBA00022985"/>
    </source>
</evidence>
<dbReference type="CDD" id="cd02517">
    <property type="entry name" value="CMP-KDO-Synthetase"/>
    <property type="match status" value="1"/>
</dbReference>
<gene>
    <name evidence="5" type="primary">kdsB</name>
    <name evidence="6" type="ORF">Kalk_20245</name>
</gene>
<keyword evidence="4 5" id="KW-0448">Lipopolysaccharide biosynthesis</keyword>
<sequence>MTEYRVIIPARYASTRLPGKPLLDIAGKPMIQRVYEQACLSGAKEVVVATDDIRIEEAARSFGANVVMTRVDHESGTDRLQEVVSKLSLADDDIVVNVQGDEPLIPPQVIDQVAQNLAGSNAGISTLSEPIESIDTVFDPNAVKVVADASGYALYFSRAPIPFSRDTYEAATRSGSLPVHMPVQRHIGIYGYRVALLHNFVRWGSCPLEKTECLEQLRAMWHGVKIHVEQAAVKPPAGVDTQQDLDRVRALFAG</sequence>
<dbReference type="Proteomes" id="UP000235116">
    <property type="component" value="Chromosome"/>
</dbReference>
<dbReference type="GO" id="GO:0033468">
    <property type="term" value="P:CMP-keto-3-deoxy-D-manno-octulosonic acid biosynthetic process"/>
    <property type="evidence" value="ECO:0007669"/>
    <property type="project" value="UniProtKB-UniRule"/>
</dbReference>
<dbReference type="RefSeq" id="WP_101895989.1">
    <property type="nucleotide sequence ID" value="NZ_CP022684.1"/>
</dbReference>
<keyword evidence="5" id="KW-0963">Cytoplasm</keyword>
<proteinExistence type="inferred from homology"/>
<dbReference type="Gene3D" id="3.90.550.10">
    <property type="entry name" value="Spore Coat Polysaccharide Biosynthesis Protein SpsA, Chain A"/>
    <property type="match status" value="1"/>
</dbReference>
<evidence type="ECO:0000256" key="2">
    <source>
        <dbReference type="ARBA" id="ARBA00022679"/>
    </source>
</evidence>
<keyword evidence="2 5" id="KW-0808">Transferase</keyword>
<dbReference type="KEGG" id="kak:Kalk_20245"/>
<dbReference type="FunFam" id="3.90.550.10:FF:000011">
    <property type="entry name" value="3-deoxy-manno-octulosonate cytidylyltransferase"/>
    <property type="match status" value="1"/>
</dbReference>
<comment type="catalytic activity">
    <reaction evidence="5">
        <text>3-deoxy-alpha-D-manno-oct-2-ulosonate + CTP = CMP-3-deoxy-beta-D-manno-octulosonate + diphosphate</text>
        <dbReference type="Rhea" id="RHEA:23448"/>
        <dbReference type="ChEBI" id="CHEBI:33019"/>
        <dbReference type="ChEBI" id="CHEBI:37563"/>
        <dbReference type="ChEBI" id="CHEBI:85986"/>
        <dbReference type="ChEBI" id="CHEBI:85987"/>
        <dbReference type="EC" id="2.7.7.38"/>
    </reaction>
</comment>
<evidence type="ECO:0000313" key="7">
    <source>
        <dbReference type="Proteomes" id="UP000235116"/>
    </source>
</evidence>
<dbReference type="GO" id="GO:0008690">
    <property type="term" value="F:3-deoxy-manno-octulosonate cytidylyltransferase activity"/>
    <property type="evidence" value="ECO:0007669"/>
    <property type="project" value="UniProtKB-UniRule"/>
</dbReference>
<dbReference type="UniPathway" id="UPA00358">
    <property type="reaction ID" value="UER00476"/>
</dbReference>
<dbReference type="InterPro" id="IPR029044">
    <property type="entry name" value="Nucleotide-diphossugar_trans"/>
</dbReference>
<evidence type="ECO:0000256" key="5">
    <source>
        <dbReference type="HAMAP-Rule" id="MF_00057"/>
    </source>
</evidence>
<comment type="subcellular location">
    <subcellularLocation>
        <location evidence="5">Cytoplasm</location>
    </subcellularLocation>
    <subcellularLocation>
        <location evidence="1">Membrane</location>
    </subcellularLocation>
</comment>
<dbReference type="NCBIfam" id="TIGR00466">
    <property type="entry name" value="kdsB"/>
    <property type="match status" value="1"/>
</dbReference>
<dbReference type="SUPFAM" id="SSF53448">
    <property type="entry name" value="Nucleotide-diphospho-sugar transferases"/>
    <property type="match status" value="1"/>
</dbReference>
<organism evidence="6 7">
    <name type="scientific">Ketobacter alkanivorans</name>
    <dbReference type="NCBI Taxonomy" id="1917421"/>
    <lineage>
        <taxon>Bacteria</taxon>
        <taxon>Pseudomonadati</taxon>
        <taxon>Pseudomonadota</taxon>
        <taxon>Gammaproteobacteria</taxon>
        <taxon>Pseudomonadales</taxon>
        <taxon>Ketobacteraceae</taxon>
        <taxon>Ketobacter</taxon>
    </lineage>
</organism>
<dbReference type="NCBIfam" id="NF003952">
    <property type="entry name" value="PRK05450.1-5"/>
    <property type="match status" value="1"/>
</dbReference>
<dbReference type="GO" id="GO:0016020">
    <property type="term" value="C:membrane"/>
    <property type="evidence" value="ECO:0007669"/>
    <property type="project" value="UniProtKB-SubCell"/>
</dbReference>
<dbReference type="PANTHER" id="PTHR42866:SF2">
    <property type="entry name" value="3-DEOXY-MANNO-OCTULOSONATE CYTIDYLYLTRANSFERASE, MITOCHONDRIAL"/>
    <property type="match status" value="1"/>
</dbReference>
<dbReference type="InterPro" id="IPR003329">
    <property type="entry name" value="Cytidylyl_trans"/>
</dbReference>
<dbReference type="EMBL" id="CP022684">
    <property type="protein sequence ID" value="AUM14616.1"/>
    <property type="molecule type" value="Genomic_DNA"/>
</dbReference>
<dbReference type="GO" id="GO:0009103">
    <property type="term" value="P:lipopolysaccharide biosynthetic process"/>
    <property type="evidence" value="ECO:0007669"/>
    <property type="project" value="UniProtKB-UniRule"/>
</dbReference>
<dbReference type="AlphaFoldDB" id="A0A2K9LQK4"/>
<keyword evidence="3 5" id="KW-0548">Nucleotidyltransferase</keyword>
<dbReference type="HAMAP" id="MF_00057">
    <property type="entry name" value="KdsB"/>
    <property type="match status" value="1"/>
</dbReference>
<dbReference type="PANTHER" id="PTHR42866">
    <property type="entry name" value="3-DEOXY-MANNO-OCTULOSONATE CYTIDYLYLTRANSFERASE"/>
    <property type="match status" value="1"/>
</dbReference>
<evidence type="ECO:0000256" key="3">
    <source>
        <dbReference type="ARBA" id="ARBA00022695"/>
    </source>
</evidence>
<dbReference type="Pfam" id="PF02348">
    <property type="entry name" value="CTP_transf_3"/>
    <property type="match status" value="1"/>
</dbReference>
<dbReference type="NCBIfam" id="NF009905">
    <property type="entry name" value="PRK13368.1"/>
    <property type="match status" value="1"/>
</dbReference>
<protein>
    <recommendedName>
        <fullName evidence="5">3-deoxy-manno-octulosonate cytidylyltransferase</fullName>
        <ecNumber evidence="5">2.7.7.38</ecNumber>
    </recommendedName>
    <alternativeName>
        <fullName evidence="5">CMP-2-keto-3-deoxyoctulosonic acid synthase</fullName>
        <shortName evidence="5">CKS</shortName>
        <shortName evidence="5">CMP-KDO synthase</shortName>
    </alternativeName>
</protein>
<comment type="pathway">
    <text evidence="5">Nucleotide-sugar biosynthesis; CMP-3-deoxy-D-manno-octulosonate biosynthesis; CMP-3-deoxy-D-manno-octulosonate from 3-deoxy-D-manno-octulosonate and CTP: step 1/1.</text>
</comment>
<dbReference type="GO" id="GO:0005829">
    <property type="term" value="C:cytosol"/>
    <property type="evidence" value="ECO:0007669"/>
    <property type="project" value="TreeGrafter"/>
</dbReference>
<name>A0A2K9LQK4_9GAMM</name>
<comment type="similarity">
    <text evidence="5">Belongs to the KdsB family.</text>
</comment>